<feature type="non-terminal residue" evidence="2">
    <location>
        <position position="165"/>
    </location>
</feature>
<protein>
    <submittedName>
        <fullName evidence="2">Uncharacterized protein</fullName>
    </submittedName>
</protein>
<feature type="region of interest" description="Disordered" evidence="1">
    <location>
        <begin position="125"/>
        <end position="165"/>
    </location>
</feature>
<dbReference type="AlphaFoldDB" id="A0A1B6L2H1"/>
<sequence length="165" mass="18644">MEEDVEIEKLWKSNKYALIEAAKLMKETPLLQNDETVILQENSDEISKPVDRSVQIGIDSNTEITYLETVPESSGKHLEFASGSSSSNKDIHPIANHEEEIQELLDDQMVACMAKETSRIFLPSYSLDCDDGSSLSDDDYDESDKHTRSIFEITEDNDQKQSGHE</sequence>
<gene>
    <name evidence="2" type="ORF">g.16268</name>
</gene>
<organism evidence="2">
    <name type="scientific">Graphocephala atropunctata</name>
    <dbReference type="NCBI Taxonomy" id="36148"/>
    <lineage>
        <taxon>Eukaryota</taxon>
        <taxon>Metazoa</taxon>
        <taxon>Ecdysozoa</taxon>
        <taxon>Arthropoda</taxon>
        <taxon>Hexapoda</taxon>
        <taxon>Insecta</taxon>
        <taxon>Pterygota</taxon>
        <taxon>Neoptera</taxon>
        <taxon>Paraneoptera</taxon>
        <taxon>Hemiptera</taxon>
        <taxon>Auchenorrhyncha</taxon>
        <taxon>Membracoidea</taxon>
        <taxon>Cicadellidae</taxon>
        <taxon>Cicadellinae</taxon>
        <taxon>Cicadellini</taxon>
        <taxon>Graphocephala</taxon>
    </lineage>
</organism>
<evidence type="ECO:0000313" key="2">
    <source>
        <dbReference type="EMBL" id="JAT17923.1"/>
    </source>
</evidence>
<accession>A0A1B6L2H1</accession>
<name>A0A1B6L2H1_9HEMI</name>
<reference evidence="2" key="1">
    <citation type="submission" date="2015-11" db="EMBL/GenBank/DDBJ databases">
        <title>De novo transcriptome assembly of four potential Pierce s Disease insect vectors from Arizona vineyards.</title>
        <authorList>
            <person name="Tassone E.E."/>
        </authorList>
    </citation>
    <scope>NUCLEOTIDE SEQUENCE</scope>
</reference>
<feature type="compositionally biased region" description="Acidic residues" evidence="1">
    <location>
        <begin position="128"/>
        <end position="142"/>
    </location>
</feature>
<dbReference type="EMBL" id="GEBQ01022054">
    <property type="protein sequence ID" value="JAT17923.1"/>
    <property type="molecule type" value="Transcribed_RNA"/>
</dbReference>
<proteinExistence type="predicted"/>
<evidence type="ECO:0000256" key="1">
    <source>
        <dbReference type="SAM" id="MobiDB-lite"/>
    </source>
</evidence>